<dbReference type="Pfam" id="PF08241">
    <property type="entry name" value="Methyltransf_11"/>
    <property type="match status" value="1"/>
</dbReference>
<organism evidence="2 3">
    <name type="scientific">Candidatus Magasanikbacteria bacterium GW2011_GWA2_56_11</name>
    <dbReference type="NCBI Taxonomy" id="1619044"/>
    <lineage>
        <taxon>Bacteria</taxon>
        <taxon>Candidatus Magasanikiibacteriota</taxon>
    </lineage>
</organism>
<comment type="caution">
    <text evidence="2">The sequence shown here is derived from an EMBL/GenBank/DDBJ whole genome shotgun (WGS) entry which is preliminary data.</text>
</comment>
<protein>
    <submittedName>
        <fullName evidence="2">Methyltransferase type 11</fullName>
    </submittedName>
</protein>
<evidence type="ECO:0000259" key="1">
    <source>
        <dbReference type="Pfam" id="PF08241"/>
    </source>
</evidence>
<dbReference type="Gene3D" id="3.40.50.150">
    <property type="entry name" value="Vaccinia Virus protein VP39"/>
    <property type="match status" value="1"/>
</dbReference>
<keyword evidence="2" id="KW-0808">Transferase</keyword>
<dbReference type="STRING" id="1619044.UY92_C0006G0120"/>
<dbReference type="GO" id="GO:0008757">
    <property type="term" value="F:S-adenosylmethionine-dependent methyltransferase activity"/>
    <property type="evidence" value="ECO:0007669"/>
    <property type="project" value="InterPro"/>
</dbReference>
<name>A0A0G2BAL8_9BACT</name>
<evidence type="ECO:0000313" key="3">
    <source>
        <dbReference type="Proteomes" id="UP000033870"/>
    </source>
</evidence>
<dbReference type="PANTHER" id="PTHR42912">
    <property type="entry name" value="METHYLTRANSFERASE"/>
    <property type="match status" value="1"/>
</dbReference>
<dbReference type="PANTHER" id="PTHR42912:SF80">
    <property type="entry name" value="METHYLTRANSFERASE DOMAIN-CONTAINING PROTEIN"/>
    <property type="match status" value="1"/>
</dbReference>
<sequence length="251" mass="28263">MKKDTSWEEVAGWYGELVEETADTYHSQVILPHLLRLLPPKRGERWLDIGCGTGFFTRAMANSGALITGIDASREMIAQARTRGDKNADYRLASADKLTMFAAGTFDTVTIILALQNIEDLGGTVAEAARVLKPDGRLAVVLNHPAFRIPRASGWEWTDDKKIQSRRVDRYLSDAKIKIIAHPGENNSPYTISFHRPLQSYFKALHKSGLAVTRLEEWISHRRGPKGKTFLALETARKEIPLFLFFEARQI</sequence>
<evidence type="ECO:0000313" key="2">
    <source>
        <dbReference type="EMBL" id="KKW42559.1"/>
    </source>
</evidence>
<dbReference type="GO" id="GO:0032259">
    <property type="term" value="P:methylation"/>
    <property type="evidence" value="ECO:0007669"/>
    <property type="project" value="UniProtKB-KW"/>
</dbReference>
<gene>
    <name evidence="2" type="ORF">UY92_C0006G0120</name>
</gene>
<dbReference type="InterPro" id="IPR013216">
    <property type="entry name" value="Methyltransf_11"/>
</dbReference>
<proteinExistence type="predicted"/>
<dbReference type="SUPFAM" id="SSF53335">
    <property type="entry name" value="S-adenosyl-L-methionine-dependent methyltransferases"/>
    <property type="match status" value="1"/>
</dbReference>
<accession>A0A0G2BAL8</accession>
<dbReference type="InterPro" id="IPR050508">
    <property type="entry name" value="Methyltransf_Superfamily"/>
</dbReference>
<dbReference type="AlphaFoldDB" id="A0A0G2BAL8"/>
<dbReference type="EMBL" id="LCRX01000006">
    <property type="protein sequence ID" value="KKW42559.1"/>
    <property type="molecule type" value="Genomic_DNA"/>
</dbReference>
<keyword evidence="2" id="KW-0489">Methyltransferase</keyword>
<reference evidence="2 3" key="1">
    <citation type="journal article" date="2015" name="Nature">
        <title>rRNA introns, odd ribosomes, and small enigmatic genomes across a large radiation of phyla.</title>
        <authorList>
            <person name="Brown C.T."/>
            <person name="Hug L.A."/>
            <person name="Thomas B.C."/>
            <person name="Sharon I."/>
            <person name="Castelle C.J."/>
            <person name="Singh A."/>
            <person name="Wilkins M.J."/>
            <person name="Williams K.H."/>
            <person name="Banfield J.F."/>
        </authorList>
    </citation>
    <scope>NUCLEOTIDE SEQUENCE [LARGE SCALE GENOMIC DNA]</scope>
</reference>
<feature type="domain" description="Methyltransferase type 11" evidence="1">
    <location>
        <begin position="47"/>
        <end position="139"/>
    </location>
</feature>
<dbReference type="InterPro" id="IPR029063">
    <property type="entry name" value="SAM-dependent_MTases_sf"/>
</dbReference>
<dbReference type="Proteomes" id="UP000033870">
    <property type="component" value="Unassembled WGS sequence"/>
</dbReference>
<dbReference type="CDD" id="cd02440">
    <property type="entry name" value="AdoMet_MTases"/>
    <property type="match status" value="1"/>
</dbReference>